<dbReference type="RefSeq" id="WP_161692768.1">
    <property type="nucleotide sequence ID" value="NZ_JAAAHS010000001.1"/>
</dbReference>
<dbReference type="Pfam" id="PF01636">
    <property type="entry name" value="APH"/>
    <property type="match status" value="1"/>
</dbReference>
<keyword evidence="3" id="KW-1185">Reference proteome</keyword>
<dbReference type="InterPro" id="IPR011009">
    <property type="entry name" value="Kinase-like_dom_sf"/>
</dbReference>
<proteinExistence type="predicted"/>
<dbReference type="Proteomes" id="UP000598297">
    <property type="component" value="Unassembled WGS sequence"/>
</dbReference>
<evidence type="ECO:0000313" key="3">
    <source>
        <dbReference type="Proteomes" id="UP000598297"/>
    </source>
</evidence>
<dbReference type="AlphaFoldDB" id="A0A964UMY8"/>
<gene>
    <name evidence="2" type="ORF">GUY60_00310</name>
</gene>
<dbReference type="SUPFAM" id="SSF56112">
    <property type="entry name" value="Protein kinase-like (PK-like)"/>
    <property type="match status" value="1"/>
</dbReference>
<protein>
    <submittedName>
        <fullName evidence="2">Phosphotransferase</fullName>
    </submittedName>
</protein>
<sequence length="293" mass="31298">MTAPPPMVSHVCSALLGLPARSAERLKAGSRTAVYRASVRDGRSVIVKLYAHTARRNALTEATAMRAAAAAVPVPKILGCGTTNSEGASALITADLGRSTLGAAVRSGRVPRDQALKELGGLLSRLHRVPVAKPVPRRPFVDAVSSLSRRCPGELIDRIAPAISVIANTPDSAPTVWCHGDPHLDNVIPSGSQQARHLVDFTDSAPGRRESDIAHALVMTAAHAPWERHALTAAYTLALDETLLSAWTVFVTVRSWAHATPGTERALWSVRLAELTHRTPHFFNGPLTEWSPS</sequence>
<accession>A0A964UMY8</accession>
<reference evidence="2" key="1">
    <citation type="submission" date="2020-01" db="EMBL/GenBank/DDBJ databases">
        <title>Whole-genome analyses of novel actinobacteria.</title>
        <authorList>
            <person name="Sahin N."/>
        </authorList>
    </citation>
    <scope>NUCLEOTIDE SEQUENCE</scope>
    <source>
        <strain evidence="2">YC537</strain>
    </source>
</reference>
<dbReference type="EMBL" id="JAAAHS010000001">
    <property type="protein sequence ID" value="NBE49892.1"/>
    <property type="molecule type" value="Genomic_DNA"/>
</dbReference>
<evidence type="ECO:0000313" key="2">
    <source>
        <dbReference type="EMBL" id="NBE49892.1"/>
    </source>
</evidence>
<dbReference type="Gene3D" id="3.30.200.20">
    <property type="entry name" value="Phosphorylase Kinase, domain 1"/>
    <property type="match status" value="1"/>
</dbReference>
<name>A0A964UMY8_9ACTN</name>
<dbReference type="PANTHER" id="PTHR21310">
    <property type="entry name" value="AMINOGLYCOSIDE PHOSPHOTRANSFERASE-RELATED-RELATED"/>
    <property type="match status" value="1"/>
</dbReference>
<comment type="caution">
    <text evidence="2">The sequence shown here is derived from an EMBL/GenBank/DDBJ whole genome shotgun (WGS) entry which is preliminary data.</text>
</comment>
<organism evidence="2 3">
    <name type="scientific">Streptomyces boluensis</name>
    <dbReference type="NCBI Taxonomy" id="1775135"/>
    <lineage>
        <taxon>Bacteria</taxon>
        <taxon>Bacillati</taxon>
        <taxon>Actinomycetota</taxon>
        <taxon>Actinomycetes</taxon>
        <taxon>Kitasatosporales</taxon>
        <taxon>Streptomycetaceae</taxon>
        <taxon>Streptomyces</taxon>
    </lineage>
</organism>
<dbReference type="InterPro" id="IPR002575">
    <property type="entry name" value="Aminoglycoside_PTrfase"/>
</dbReference>
<dbReference type="Gene3D" id="3.90.1200.10">
    <property type="match status" value="1"/>
</dbReference>
<dbReference type="InterPro" id="IPR051678">
    <property type="entry name" value="AGP_Transferase"/>
</dbReference>
<dbReference type="OrthoDB" id="4080071at2"/>
<evidence type="ECO:0000259" key="1">
    <source>
        <dbReference type="Pfam" id="PF01636"/>
    </source>
</evidence>
<feature type="domain" description="Aminoglycoside phosphotransferase" evidence="1">
    <location>
        <begin position="24"/>
        <end position="236"/>
    </location>
</feature>